<name>A0AAE0G9T7_9CHLO</name>
<reference evidence="2 3" key="1">
    <citation type="journal article" date="2015" name="Genome Biol. Evol.">
        <title>Comparative Genomics of a Bacterivorous Green Alga Reveals Evolutionary Causalities and Consequences of Phago-Mixotrophic Mode of Nutrition.</title>
        <authorList>
            <person name="Burns J.A."/>
            <person name="Paasch A."/>
            <person name="Narechania A."/>
            <person name="Kim E."/>
        </authorList>
    </citation>
    <scope>NUCLEOTIDE SEQUENCE [LARGE SCALE GENOMIC DNA]</scope>
    <source>
        <strain evidence="2 3">PLY_AMNH</strain>
    </source>
</reference>
<feature type="compositionally biased region" description="Low complexity" evidence="1">
    <location>
        <begin position="173"/>
        <end position="189"/>
    </location>
</feature>
<feature type="compositionally biased region" description="Polar residues" evidence="1">
    <location>
        <begin position="131"/>
        <end position="161"/>
    </location>
</feature>
<feature type="compositionally biased region" description="Pro residues" evidence="1">
    <location>
        <begin position="32"/>
        <end position="57"/>
    </location>
</feature>
<keyword evidence="3" id="KW-1185">Reference proteome</keyword>
<dbReference type="EMBL" id="LGRX02008127">
    <property type="protein sequence ID" value="KAK3273923.1"/>
    <property type="molecule type" value="Genomic_DNA"/>
</dbReference>
<feature type="compositionally biased region" description="Pro residues" evidence="1">
    <location>
        <begin position="16"/>
        <end position="25"/>
    </location>
</feature>
<comment type="caution">
    <text evidence="2">The sequence shown here is derived from an EMBL/GenBank/DDBJ whole genome shotgun (WGS) entry which is preliminary data.</text>
</comment>
<sequence length="337" mass="35754">MAQHATTVPDPSVHTLPPPHIPAVPDPSVHTLPPPHVPAVPYPPVHTLPSPHVPAVPDPSVHTLPSPHVPAVPSPRAHSATSARPSSARAGSARPIGAHSATSARPSNARMAVPNPSVYTLPPPHVLAVPASQQSGSGTPSITKTVSEFNSVSSRPTSAHHVSNYKRRAAEISSRPASAHPSLASPAQPTDALEEALAHCREARALEPGILFEDEEATERDHQELDDAAVGKGDVLPAPQDALTRELEMIIQCDPSASRMQVAESFRNESDSIFLSKDLRQSRALSQAALRQAARLQQLGQDMKKLQFNKYRPPCAKVSNNDAIELMQAVLGGPEPT</sequence>
<gene>
    <name evidence="2" type="ORF">CYMTET_17863</name>
</gene>
<organism evidence="2 3">
    <name type="scientific">Cymbomonas tetramitiformis</name>
    <dbReference type="NCBI Taxonomy" id="36881"/>
    <lineage>
        <taxon>Eukaryota</taxon>
        <taxon>Viridiplantae</taxon>
        <taxon>Chlorophyta</taxon>
        <taxon>Pyramimonadophyceae</taxon>
        <taxon>Pyramimonadales</taxon>
        <taxon>Pyramimonadaceae</taxon>
        <taxon>Cymbomonas</taxon>
    </lineage>
</organism>
<proteinExistence type="predicted"/>
<evidence type="ECO:0000313" key="2">
    <source>
        <dbReference type="EMBL" id="KAK3273923.1"/>
    </source>
</evidence>
<feature type="region of interest" description="Disordered" evidence="1">
    <location>
        <begin position="131"/>
        <end position="192"/>
    </location>
</feature>
<dbReference type="Proteomes" id="UP001190700">
    <property type="component" value="Unassembled WGS sequence"/>
</dbReference>
<feature type="compositionally biased region" description="Low complexity" evidence="1">
    <location>
        <begin position="74"/>
        <end position="95"/>
    </location>
</feature>
<accession>A0AAE0G9T7</accession>
<feature type="region of interest" description="Disordered" evidence="1">
    <location>
        <begin position="217"/>
        <end position="236"/>
    </location>
</feature>
<evidence type="ECO:0000313" key="3">
    <source>
        <dbReference type="Proteomes" id="UP001190700"/>
    </source>
</evidence>
<evidence type="ECO:0000256" key="1">
    <source>
        <dbReference type="SAM" id="MobiDB-lite"/>
    </source>
</evidence>
<feature type="region of interest" description="Disordered" evidence="1">
    <location>
        <begin position="1"/>
        <end position="114"/>
    </location>
</feature>
<protein>
    <submittedName>
        <fullName evidence="2">Uncharacterized protein</fullName>
    </submittedName>
</protein>
<dbReference type="AlphaFoldDB" id="A0AAE0G9T7"/>